<evidence type="ECO:0008006" key="3">
    <source>
        <dbReference type="Google" id="ProtNLM"/>
    </source>
</evidence>
<protein>
    <recommendedName>
        <fullName evidence="3">Retrotransposon gag domain-containing protein</fullName>
    </recommendedName>
</protein>
<dbReference type="AlphaFoldDB" id="A0A0L7RK20"/>
<accession>A0A0L7RK20</accession>
<gene>
    <name evidence="1" type="ORF">WH47_06137</name>
</gene>
<keyword evidence="2" id="KW-1185">Reference proteome</keyword>
<evidence type="ECO:0000313" key="2">
    <source>
        <dbReference type="Proteomes" id="UP000053825"/>
    </source>
</evidence>
<organism evidence="1 2">
    <name type="scientific">Habropoda laboriosa</name>
    <dbReference type="NCBI Taxonomy" id="597456"/>
    <lineage>
        <taxon>Eukaryota</taxon>
        <taxon>Metazoa</taxon>
        <taxon>Ecdysozoa</taxon>
        <taxon>Arthropoda</taxon>
        <taxon>Hexapoda</taxon>
        <taxon>Insecta</taxon>
        <taxon>Pterygota</taxon>
        <taxon>Neoptera</taxon>
        <taxon>Endopterygota</taxon>
        <taxon>Hymenoptera</taxon>
        <taxon>Apocrita</taxon>
        <taxon>Aculeata</taxon>
        <taxon>Apoidea</taxon>
        <taxon>Anthophila</taxon>
        <taxon>Apidae</taxon>
        <taxon>Habropoda</taxon>
    </lineage>
</organism>
<name>A0A0L7RK20_9HYME</name>
<proteinExistence type="predicted"/>
<dbReference type="EMBL" id="KQ414576">
    <property type="protein sequence ID" value="KOC71215.1"/>
    <property type="molecule type" value="Genomic_DNA"/>
</dbReference>
<reference evidence="1 2" key="1">
    <citation type="submission" date="2015-07" db="EMBL/GenBank/DDBJ databases">
        <title>The genome of Habropoda laboriosa.</title>
        <authorList>
            <person name="Pan H."/>
            <person name="Kapheim K."/>
        </authorList>
    </citation>
    <scope>NUCLEOTIDE SEQUENCE [LARGE SCALE GENOMIC DNA]</scope>
    <source>
        <strain evidence="1">0110345459</strain>
    </source>
</reference>
<dbReference type="Proteomes" id="UP000053825">
    <property type="component" value="Unassembled WGS sequence"/>
</dbReference>
<sequence length="220" mass="24876">METRAKKHPENPEDPRRLERECELLMQERDAAIAQLVAARKESNSPQSIHDNTPVDSFTLKEALATIPTFNGTESVLTFTRACTRARDLVPPSAEATLTRLITTHLRGRAATAVEDERYINIADLCTRLKKVFGPQKTVDHYRGDMANIYMREEEHILDYIARVKDIRNAIIDCDASTIAEIDNLTVDCFTRGIIPQLRSGLRPLLRSTLSQVFDEAIEL</sequence>
<evidence type="ECO:0000313" key="1">
    <source>
        <dbReference type="EMBL" id="KOC71215.1"/>
    </source>
</evidence>